<feature type="binding site" evidence="8">
    <location>
        <begin position="207"/>
        <end position="209"/>
    </location>
    <ligand>
        <name>substrate</name>
    </ligand>
</feature>
<evidence type="ECO:0000256" key="6">
    <source>
        <dbReference type="ARBA" id="ARBA00022825"/>
    </source>
</evidence>
<feature type="signal peptide" evidence="9">
    <location>
        <begin position="1"/>
        <end position="19"/>
    </location>
</feature>
<dbReference type="PANTHER" id="PTHR22939:SF129">
    <property type="entry name" value="SERINE PROTEASE HTRA2, MITOCHONDRIAL"/>
    <property type="match status" value="1"/>
</dbReference>
<feature type="binding site" evidence="8">
    <location>
        <position position="103"/>
    </location>
    <ligand>
        <name>substrate</name>
    </ligand>
</feature>
<evidence type="ECO:0000256" key="5">
    <source>
        <dbReference type="ARBA" id="ARBA00022801"/>
    </source>
</evidence>
<organism evidence="11 12">
    <name type="scientific">Rhodovulum steppense</name>
    <dbReference type="NCBI Taxonomy" id="540251"/>
    <lineage>
        <taxon>Bacteria</taxon>
        <taxon>Pseudomonadati</taxon>
        <taxon>Pseudomonadota</taxon>
        <taxon>Alphaproteobacteria</taxon>
        <taxon>Rhodobacterales</taxon>
        <taxon>Paracoccaceae</taxon>
        <taxon>Rhodovulum</taxon>
    </lineage>
</organism>
<keyword evidence="4" id="KW-0677">Repeat</keyword>
<feature type="binding site" evidence="8">
    <location>
        <position position="133"/>
    </location>
    <ligand>
        <name>substrate</name>
    </ligand>
</feature>
<dbReference type="GO" id="GO:0006515">
    <property type="term" value="P:protein quality control for misfolded or incompletely synthesized proteins"/>
    <property type="evidence" value="ECO:0007669"/>
    <property type="project" value="TreeGrafter"/>
</dbReference>
<evidence type="ECO:0000256" key="7">
    <source>
        <dbReference type="PIRSR" id="PIRSR611782-1"/>
    </source>
</evidence>
<dbReference type="Proteomes" id="UP000295277">
    <property type="component" value="Unassembled WGS sequence"/>
</dbReference>
<feature type="domain" description="PDZ" evidence="10">
    <location>
        <begin position="280"/>
        <end position="318"/>
    </location>
</feature>
<proteinExistence type="inferred from homology"/>
<dbReference type="InterPro" id="IPR011782">
    <property type="entry name" value="Pept_S1C_Do"/>
</dbReference>
<dbReference type="GO" id="GO:0004252">
    <property type="term" value="F:serine-type endopeptidase activity"/>
    <property type="evidence" value="ECO:0007669"/>
    <property type="project" value="InterPro"/>
</dbReference>
<feature type="chain" id="PRO_5039494759" evidence="9">
    <location>
        <begin position="20"/>
        <end position="461"/>
    </location>
</feature>
<accession>A0A4R1YP22</accession>
<dbReference type="AlphaFoldDB" id="A0A4R1YP22"/>
<comment type="caution">
    <text evidence="11">The sequence shown here is derived from an EMBL/GenBank/DDBJ whole genome shotgun (WGS) entry which is preliminary data.</text>
</comment>
<dbReference type="OrthoDB" id="9758917at2"/>
<dbReference type="NCBIfam" id="TIGR02037">
    <property type="entry name" value="degP_htrA_DO"/>
    <property type="match status" value="1"/>
</dbReference>
<evidence type="ECO:0000313" key="12">
    <source>
        <dbReference type="Proteomes" id="UP000295277"/>
    </source>
</evidence>
<dbReference type="InterPro" id="IPR009003">
    <property type="entry name" value="Peptidase_S1_PA"/>
</dbReference>
<dbReference type="InterPro" id="IPR001478">
    <property type="entry name" value="PDZ"/>
</dbReference>
<evidence type="ECO:0000256" key="3">
    <source>
        <dbReference type="ARBA" id="ARBA00022729"/>
    </source>
</evidence>
<dbReference type="Pfam" id="PF13365">
    <property type="entry name" value="Trypsin_2"/>
    <property type="match status" value="1"/>
</dbReference>
<evidence type="ECO:0000256" key="8">
    <source>
        <dbReference type="PIRSR" id="PIRSR611782-2"/>
    </source>
</evidence>
<evidence type="ECO:0000256" key="1">
    <source>
        <dbReference type="ARBA" id="ARBA00010541"/>
    </source>
</evidence>
<dbReference type="Pfam" id="PF13180">
    <property type="entry name" value="PDZ_2"/>
    <property type="match status" value="1"/>
</dbReference>
<dbReference type="GO" id="GO:0042597">
    <property type="term" value="C:periplasmic space"/>
    <property type="evidence" value="ECO:0007669"/>
    <property type="project" value="TreeGrafter"/>
</dbReference>
<dbReference type="SMART" id="SM00228">
    <property type="entry name" value="PDZ"/>
    <property type="match status" value="2"/>
</dbReference>
<dbReference type="Gene3D" id="2.40.10.120">
    <property type="match status" value="1"/>
</dbReference>
<keyword evidence="12" id="KW-1185">Reference proteome</keyword>
<name>A0A4R1YP22_9RHOB</name>
<feature type="active site" description="Charge relay system" evidence="7">
    <location>
        <position position="133"/>
    </location>
</feature>
<comment type="similarity">
    <text evidence="1">Belongs to the peptidase S1C family.</text>
</comment>
<gene>
    <name evidence="11" type="ORF">EV216_12234</name>
</gene>
<dbReference type="PANTHER" id="PTHR22939">
    <property type="entry name" value="SERINE PROTEASE FAMILY S1C HTRA-RELATED"/>
    <property type="match status" value="1"/>
</dbReference>
<dbReference type="EMBL" id="SLVM01000022">
    <property type="protein sequence ID" value="TCM79645.1"/>
    <property type="molecule type" value="Genomic_DNA"/>
</dbReference>
<reference evidence="11 12" key="1">
    <citation type="submission" date="2019-03" db="EMBL/GenBank/DDBJ databases">
        <title>Genomic Encyclopedia of Type Strains, Phase IV (KMG-IV): sequencing the most valuable type-strain genomes for metagenomic binning, comparative biology and taxonomic classification.</title>
        <authorList>
            <person name="Goeker M."/>
        </authorList>
    </citation>
    <scope>NUCLEOTIDE SEQUENCE [LARGE SCALE GENOMIC DNA]</scope>
    <source>
        <strain evidence="11 12">DSM 21153</strain>
    </source>
</reference>
<sequence>MTRLLVLLCLSLAAQPLAAEDRRPPASAAEISLSFAPVVRQAAPAVVNIYARRVVADRVTPFAGDPFFSQLFRDFGRVQPRVQNALGSGVIVSADGLVVSNYHVVGQATEIRVVLTDRREYDAEVLLSDEESDLAILRLQGARDLPALPFRDSDTVEVGDLVLAIGNPFGVGQTVSQGIVSGLARSGLSIGGGRGYFIQTDAAINPGNSGGALVDMAGRLVGINTAILSRSGGSNGIGFAIPANLVTRFVDQARAGRDRFQRPWAGVSGQPVDAALAEGFGLDLPQGVVLSDLHPDSPFGKAGLKVGDVVLELGGAPVNTPQEMLFRLSAEGVGGEIAVTYLRQGRERTARVALIAAPETPPRAPLTVTGRSVLAGLSVVNLNPAVAQETGLPAEAQGVLVTDPGETGARIGLRPGDILMLMNDRPIRSTADVAEAASAGGRNWHVEYLRGGRRGVLRFRV</sequence>
<dbReference type="RefSeq" id="WP_132696097.1">
    <property type="nucleotide sequence ID" value="NZ_SLVM01000022.1"/>
</dbReference>
<keyword evidence="2 11" id="KW-0645">Protease</keyword>
<dbReference type="PROSITE" id="PS50106">
    <property type="entry name" value="PDZ"/>
    <property type="match status" value="1"/>
</dbReference>
<evidence type="ECO:0000256" key="2">
    <source>
        <dbReference type="ARBA" id="ARBA00022670"/>
    </source>
</evidence>
<keyword evidence="3 9" id="KW-0732">Signal</keyword>
<feature type="active site" description="Charge relay system" evidence="7">
    <location>
        <position position="103"/>
    </location>
</feature>
<dbReference type="Gene3D" id="2.30.42.10">
    <property type="match status" value="2"/>
</dbReference>
<evidence type="ECO:0000259" key="10">
    <source>
        <dbReference type="PROSITE" id="PS50106"/>
    </source>
</evidence>
<keyword evidence="6" id="KW-0720">Serine protease</keyword>
<dbReference type="InterPro" id="IPR001940">
    <property type="entry name" value="Peptidase_S1C"/>
</dbReference>
<keyword evidence="5" id="KW-0378">Hydrolase</keyword>
<evidence type="ECO:0000313" key="11">
    <source>
        <dbReference type="EMBL" id="TCM79645.1"/>
    </source>
</evidence>
<feature type="active site" description="Charge relay system" evidence="7">
    <location>
        <position position="209"/>
    </location>
</feature>
<evidence type="ECO:0000256" key="4">
    <source>
        <dbReference type="ARBA" id="ARBA00022737"/>
    </source>
</evidence>
<dbReference type="SUPFAM" id="SSF50494">
    <property type="entry name" value="Trypsin-like serine proteases"/>
    <property type="match status" value="1"/>
</dbReference>
<evidence type="ECO:0000256" key="9">
    <source>
        <dbReference type="SAM" id="SignalP"/>
    </source>
</evidence>
<dbReference type="InterPro" id="IPR036034">
    <property type="entry name" value="PDZ_sf"/>
</dbReference>
<dbReference type="PRINTS" id="PR00834">
    <property type="entry name" value="PROTEASES2C"/>
</dbReference>
<protein>
    <submittedName>
        <fullName evidence="11">Do/DeqQ family serine protease</fullName>
    </submittedName>
</protein>
<dbReference type="SUPFAM" id="SSF50156">
    <property type="entry name" value="PDZ domain-like"/>
    <property type="match status" value="2"/>
</dbReference>